<proteinExistence type="predicted"/>
<dbReference type="Proteomes" id="UP000697472">
    <property type="component" value="Unassembled WGS sequence"/>
</dbReference>
<comment type="caution">
    <text evidence="1">The sequence shown here is derived from an EMBL/GenBank/DDBJ whole genome shotgun (WGS) entry which is preliminary data.</text>
</comment>
<accession>A0ABS2PPJ3</accession>
<keyword evidence="2" id="KW-1185">Reference proteome</keyword>
<evidence type="ECO:0000313" key="2">
    <source>
        <dbReference type="Proteomes" id="UP000697472"/>
    </source>
</evidence>
<gene>
    <name evidence="1" type="ORF">JOC28_000080</name>
</gene>
<protein>
    <submittedName>
        <fullName evidence="1">Uncharacterized protein</fullName>
    </submittedName>
</protein>
<evidence type="ECO:0000313" key="1">
    <source>
        <dbReference type="EMBL" id="MBM7641796.1"/>
    </source>
</evidence>
<organism evidence="1 2">
    <name type="scientific">Streptococcus loxodontisalivarius</name>
    <dbReference type="NCBI Taxonomy" id="1349415"/>
    <lineage>
        <taxon>Bacteria</taxon>
        <taxon>Bacillati</taxon>
        <taxon>Bacillota</taxon>
        <taxon>Bacilli</taxon>
        <taxon>Lactobacillales</taxon>
        <taxon>Streptococcaceae</taxon>
        <taxon>Streptococcus</taxon>
    </lineage>
</organism>
<dbReference type="EMBL" id="JAFBEH010000001">
    <property type="protein sequence ID" value="MBM7641796.1"/>
    <property type="molecule type" value="Genomic_DNA"/>
</dbReference>
<sequence length="385" mass="45097">MSEAMLEKEFQELIYSNKDIQGSIVSLLNFPDSSKFEREIEFINGITSDFIIYDTNKEMKAILECKRADIGVTEYVRGVGQLFQYEYFQDEHISPRKHSDITYSSDCNNNALVIPSSFIKNTSLNIGRFRYPEHSVILEIHETNHHVRLIDENELKKLSDASKHDLITICQYYVRDTRIFEHYILLHFLKLLHEFKKDLNRRKIEKDYLIDINVINNGNWRNAFISLSSYGLIGRNSQLTNVAFSLMGLSVFEFINYVYRDYISPFIDEIMAILIDNVDAKTGVVSLNNREIAQKIRDKHNGRDILFLTDSDSRYISSWLNIMRDDIGCISFEPRKPERKINFTPSELTDEQRCKKIKEFSIAQKFINNYEGTKEKLVRKIIDGC</sequence>
<dbReference type="RefSeq" id="WP_205008674.1">
    <property type="nucleotide sequence ID" value="NZ_JAFBEH010000001.1"/>
</dbReference>
<name>A0ABS2PPJ3_9STRE</name>
<reference evidence="1 2" key="1">
    <citation type="submission" date="2021-01" db="EMBL/GenBank/DDBJ databases">
        <title>Genomic Encyclopedia of Type Strains, Phase IV (KMG-IV): sequencing the most valuable type-strain genomes for metagenomic binning, comparative biology and taxonomic classification.</title>
        <authorList>
            <person name="Goeker M."/>
        </authorList>
    </citation>
    <scope>NUCLEOTIDE SEQUENCE [LARGE SCALE GENOMIC DNA]</scope>
    <source>
        <strain evidence="1 2">DSM 27382</strain>
    </source>
</reference>